<dbReference type="AlphaFoldDB" id="A0A919CKK7"/>
<gene>
    <name evidence="1" type="ORF">GCM10007053_19950</name>
</gene>
<accession>A0A919CKK7</accession>
<reference evidence="1" key="2">
    <citation type="submission" date="2020-09" db="EMBL/GenBank/DDBJ databases">
        <authorList>
            <person name="Sun Q."/>
            <person name="Kim S."/>
        </authorList>
    </citation>
    <scope>NUCLEOTIDE SEQUENCE</scope>
    <source>
        <strain evidence="1">KCTC 23430</strain>
    </source>
</reference>
<proteinExistence type="predicted"/>
<organism evidence="1 2">
    <name type="scientific">Parahalioglobus pacificus</name>
    <dbReference type="NCBI Taxonomy" id="930806"/>
    <lineage>
        <taxon>Bacteria</taxon>
        <taxon>Pseudomonadati</taxon>
        <taxon>Pseudomonadota</taxon>
        <taxon>Gammaproteobacteria</taxon>
        <taxon>Cellvibrionales</taxon>
        <taxon>Halieaceae</taxon>
        <taxon>Parahalioglobus</taxon>
    </lineage>
</organism>
<reference evidence="1" key="1">
    <citation type="journal article" date="2014" name="Int. J. Syst. Evol. Microbiol.">
        <title>Complete genome sequence of Corynebacterium casei LMG S-19264T (=DSM 44701T), isolated from a smear-ripened cheese.</title>
        <authorList>
            <consortium name="US DOE Joint Genome Institute (JGI-PGF)"/>
            <person name="Walter F."/>
            <person name="Albersmeier A."/>
            <person name="Kalinowski J."/>
            <person name="Ruckert C."/>
        </authorList>
    </citation>
    <scope>NUCLEOTIDE SEQUENCE</scope>
    <source>
        <strain evidence="1">KCTC 23430</strain>
    </source>
</reference>
<dbReference type="RefSeq" id="WP_189477658.1">
    <property type="nucleotide sequence ID" value="NZ_BMYM01000002.1"/>
</dbReference>
<evidence type="ECO:0000313" key="1">
    <source>
        <dbReference type="EMBL" id="GHD34368.1"/>
    </source>
</evidence>
<comment type="caution">
    <text evidence="1">The sequence shown here is derived from an EMBL/GenBank/DDBJ whole genome shotgun (WGS) entry which is preliminary data.</text>
</comment>
<sequence length="79" mass="8469">MKKTNSEKVNPGIRKLSQHEIAVASGGITEPGGLSGPRNFAVASRFAGSLGLLYGSYEVGYTIGTKIYEAYVERVYNTP</sequence>
<name>A0A919CKK7_9GAMM</name>
<keyword evidence="2" id="KW-1185">Reference proteome</keyword>
<evidence type="ECO:0000313" key="2">
    <source>
        <dbReference type="Proteomes" id="UP000644693"/>
    </source>
</evidence>
<protein>
    <submittedName>
        <fullName evidence="1">Uncharacterized protein</fullName>
    </submittedName>
</protein>
<dbReference type="Proteomes" id="UP000644693">
    <property type="component" value="Unassembled WGS sequence"/>
</dbReference>
<dbReference type="EMBL" id="BMYM01000002">
    <property type="protein sequence ID" value="GHD34368.1"/>
    <property type="molecule type" value="Genomic_DNA"/>
</dbReference>